<accession>W1P8D3</accession>
<dbReference type="EMBL" id="KI394313">
    <property type="protein sequence ID" value="ERN03939.1"/>
    <property type="molecule type" value="Genomic_DNA"/>
</dbReference>
<dbReference type="AlphaFoldDB" id="W1P8D3"/>
<evidence type="ECO:0000313" key="2">
    <source>
        <dbReference type="Proteomes" id="UP000017836"/>
    </source>
</evidence>
<reference evidence="2" key="1">
    <citation type="journal article" date="2013" name="Science">
        <title>The Amborella genome and the evolution of flowering plants.</title>
        <authorList>
            <consortium name="Amborella Genome Project"/>
        </authorList>
    </citation>
    <scope>NUCLEOTIDE SEQUENCE [LARGE SCALE GENOMIC DNA]</scope>
</reference>
<keyword evidence="2" id="KW-1185">Reference proteome</keyword>
<dbReference type="Proteomes" id="UP000017836">
    <property type="component" value="Unassembled WGS sequence"/>
</dbReference>
<sequence>MTRFPINPGIAWSPCVSLSWSDRPSFVSYYSTKKIGTIRMLNASHLRLRTFSIDVSMEEETRMRKQMIQRSKGSEE</sequence>
<dbReference type="Gramene" id="ERN03939">
    <property type="protein sequence ID" value="ERN03939"/>
    <property type="gene ID" value="AMTR_s00079p00028000"/>
</dbReference>
<organism evidence="1 2">
    <name type="scientific">Amborella trichopoda</name>
    <dbReference type="NCBI Taxonomy" id="13333"/>
    <lineage>
        <taxon>Eukaryota</taxon>
        <taxon>Viridiplantae</taxon>
        <taxon>Streptophyta</taxon>
        <taxon>Embryophyta</taxon>
        <taxon>Tracheophyta</taxon>
        <taxon>Spermatophyta</taxon>
        <taxon>Magnoliopsida</taxon>
        <taxon>Amborellales</taxon>
        <taxon>Amborellaceae</taxon>
        <taxon>Amborella</taxon>
    </lineage>
</organism>
<evidence type="ECO:0000313" key="1">
    <source>
        <dbReference type="EMBL" id="ERN03939.1"/>
    </source>
</evidence>
<proteinExistence type="predicted"/>
<gene>
    <name evidence="1" type="ORF">AMTR_s00079p00028000</name>
</gene>
<name>W1P8D3_AMBTC</name>
<protein>
    <submittedName>
        <fullName evidence="1">Uncharacterized protein</fullName>
    </submittedName>
</protein>
<dbReference type="HOGENOM" id="CLU_2657784_0_0_1"/>